<dbReference type="PANTHER" id="PTHR42713:SF3">
    <property type="entry name" value="TRANSCRIPTIONAL REGULATORY PROTEIN HPTR"/>
    <property type="match status" value="1"/>
</dbReference>
<evidence type="ECO:0000256" key="7">
    <source>
        <dbReference type="ARBA" id="ARBA00023163"/>
    </source>
</evidence>
<evidence type="ECO:0000256" key="6">
    <source>
        <dbReference type="ARBA" id="ARBA00023125"/>
    </source>
</evidence>
<protein>
    <submittedName>
        <fullName evidence="12">Two-component system response regulator YesN</fullName>
    </submittedName>
</protein>
<evidence type="ECO:0000259" key="11">
    <source>
        <dbReference type="PROSITE" id="PS50110"/>
    </source>
</evidence>
<evidence type="ECO:0000313" key="13">
    <source>
        <dbReference type="Proteomes" id="UP001232245"/>
    </source>
</evidence>
<dbReference type="PANTHER" id="PTHR42713">
    <property type="entry name" value="HISTIDINE KINASE-RELATED"/>
    <property type="match status" value="1"/>
</dbReference>
<comment type="caution">
    <text evidence="12">The sequence shown here is derived from an EMBL/GenBank/DDBJ whole genome shotgun (WGS) entry which is preliminary data.</text>
</comment>
<keyword evidence="2" id="KW-0963">Cytoplasm</keyword>
<evidence type="ECO:0000256" key="3">
    <source>
        <dbReference type="ARBA" id="ARBA00022553"/>
    </source>
</evidence>
<dbReference type="Pfam" id="PF00072">
    <property type="entry name" value="Response_reg"/>
    <property type="match status" value="1"/>
</dbReference>
<dbReference type="PROSITE" id="PS01124">
    <property type="entry name" value="HTH_ARAC_FAMILY_2"/>
    <property type="match status" value="1"/>
</dbReference>
<dbReference type="EMBL" id="JAUSTZ010000001">
    <property type="protein sequence ID" value="MDQ0224069.1"/>
    <property type="molecule type" value="Genomic_DNA"/>
</dbReference>
<keyword evidence="9" id="KW-0175">Coiled coil</keyword>
<dbReference type="Proteomes" id="UP001232245">
    <property type="component" value="Unassembled WGS sequence"/>
</dbReference>
<sequence>MKKVFLVDDEIAIREGIAKSINWENEGFVFCGDASDGEVALPLIERHQPDIVITDIKMPFMDGLELSRMIREKMPSTKIIILSGHDEFEYAREAMRIQVTEYCLKPVSSKDLLHILMKVSAQIEKEELNKKRLLDLKNQAMQSKTVARDKFLYELCEGLYSFSNAVKEASRLNIHLISSYYYVVMVESKSDSHEFDWIEKDYLCLRFHRKVRESVFIMLGESKQQLEHESEMIRQRLHKYEEHSPDNSILFGIGRVESRIKGISQSFSEADEEKNYSKIIQKYSSKETERDIESKKELHHLKRRDLIEFLKVGKECDIESFSRSYSSYLQTGNVRSQFTIYYFLMDFTITITHYLKELETKTDNFEVMKEISQLEMNASWIRYYDEVISYMEKMLKLVLSTRSGSAIHYSQSVQMAVNFIHQRFDDSQLSLQTVADAVNVSASYLSHLFSQETGTTLIEYLTNIRIEKAKELLKTTQNKTYEIANQVGYSDSHYFCRTFKKITGMTTRQYKNQMQLAGS</sequence>
<keyword evidence="13" id="KW-1185">Reference proteome</keyword>
<feature type="modified residue" description="4-aspartylphosphate" evidence="8">
    <location>
        <position position="55"/>
    </location>
</feature>
<evidence type="ECO:0000256" key="1">
    <source>
        <dbReference type="ARBA" id="ARBA00004496"/>
    </source>
</evidence>
<feature type="domain" description="Response regulatory" evidence="11">
    <location>
        <begin position="3"/>
        <end position="120"/>
    </location>
</feature>
<dbReference type="SMART" id="SM00342">
    <property type="entry name" value="HTH_ARAC"/>
    <property type="match status" value="1"/>
</dbReference>
<evidence type="ECO:0000256" key="4">
    <source>
        <dbReference type="ARBA" id="ARBA00023012"/>
    </source>
</evidence>
<dbReference type="InterPro" id="IPR001789">
    <property type="entry name" value="Sig_transdc_resp-reg_receiver"/>
</dbReference>
<name>A0ABT9YVP7_9BACI</name>
<keyword evidence="4" id="KW-0902">Two-component regulatory system</keyword>
<evidence type="ECO:0000259" key="10">
    <source>
        <dbReference type="PROSITE" id="PS01124"/>
    </source>
</evidence>
<dbReference type="InterPro" id="IPR011006">
    <property type="entry name" value="CheY-like_superfamily"/>
</dbReference>
<dbReference type="SUPFAM" id="SSF52172">
    <property type="entry name" value="CheY-like"/>
    <property type="match status" value="1"/>
</dbReference>
<keyword evidence="6" id="KW-0238">DNA-binding</keyword>
<proteinExistence type="predicted"/>
<evidence type="ECO:0000313" key="12">
    <source>
        <dbReference type="EMBL" id="MDQ0224069.1"/>
    </source>
</evidence>
<keyword evidence="3 8" id="KW-0597">Phosphoprotein</keyword>
<reference evidence="12 13" key="1">
    <citation type="submission" date="2023-07" db="EMBL/GenBank/DDBJ databases">
        <title>Genomic Encyclopedia of Type Strains, Phase IV (KMG-IV): sequencing the most valuable type-strain genomes for metagenomic binning, comparative biology and taxonomic classification.</title>
        <authorList>
            <person name="Goeker M."/>
        </authorList>
    </citation>
    <scope>NUCLEOTIDE SEQUENCE [LARGE SCALE GENOMIC DNA]</scope>
    <source>
        <strain evidence="12 13">DSM 17723</strain>
    </source>
</reference>
<accession>A0ABT9YVP7</accession>
<keyword evidence="5" id="KW-0805">Transcription regulation</keyword>
<feature type="domain" description="HTH araC/xylS-type" evidence="10">
    <location>
        <begin position="414"/>
        <end position="513"/>
    </location>
</feature>
<evidence type="ECO:0000256" key="9">
    <source>
        <dbReference type="SAM" id="Coils"/>
    </source>
</evidence>
<keyword evidence="7" id="KW-0804">Transcription</keyword>
<dbReference type="Gene3D" id="1.10.10.60">
    <property type="entry name" value="Homeodomain-like"/>
    <property type="match status" value="2"/>
</dbReference>
<gene>
    <name evidence="12" type="ORF">J2S02_000391</name>
</gene>
<dbReference type="Pfam" id="PF12833">
    <property type="entry name" value="HTH_18"/>
    <property type="match status" value="1"/>
</dbReference>
<evidence type="ECO:0000256" key="8">
    <source>
        <dbReference type="PROSITE-ProRule" id="PRU00169"/>
    </source>
</evidence>
<dbReference type="SMART" id="SM00448">
    <property type="entry name" value="REC"/>
    <property type="match status" value="1"/>
</dbReference>
<organism evidence="12 13">
    <name type="scientific">Metabacillus niabensis</name>
    <dbReference type="NCBI Taxonomy" id="324854"/>
    <lineage>
        <taxon>Bacteria</taxon>
        <taxon>Bacillati</taxon>
        <taxon>Bacillota</taxon>
        <taxon>Bacilli</taxon>
        <taxon>Bacillales</taxon>
        <taxon>Bacillaceae</taxon>
        <taxon>Metabacillus</taxon>
    </lineage>
</organism>
<dbReference type="InterPro" id="IPR018060">
    <property type="entry name" value="HTH_AraC"/>
</dbReference>
<dbReference type="InterPro" id="IPR009057">
    <property type="entry name" value="Homeodomain-like_sf"/>
</dbReference>
<dbReference type="InterPro" id="IPR051552">
    <property type="entry name" value="HptR"/>
</dbReference>
<comment type="subcellular location">
    <subcellularLocation>
        <location evidence="1">Cytoplasm</location>
    </subcellularLocation>
</comment>
<evidence type="ECO:0000256" key="5">
    <source>
        <dbReference type="ARBA" id="ARBA00023015"/>
    </source>
</evidence>
<dbReference type="Gene3D" id="3.40.50.2300">
    <property type="match status" value="1"/>
</dbReference>
<dbReference type="SUPFAM" id="SSF46689">
    <property type="entry name" value="Homeodomain-like"/>
    <property type="match status" value="2"/>
</dbReference>
<evidence type="ECO:0000256" key="2">
    <source>
        <dbReference type="ARBA" id="ARBA00022490"/>
    </source>
</evidence>
<dbReference type="PROSITE" id="PS50110">
    <property type="entry name" value="RESPONSE_REGULATORY"/>
    <property type="match status" value="1"/>
</dbReference>
<dbReference type="CDD" id="cd17536">
    <property type="entry name" value="REC_YesN-like"/>
    <property type="match status" value="1"/>
</dbReference>
<dbReference type="RefSeq" id="WP_174879723.1">
    <property type="nucleotide sequence ID" value="NZ_CADEPK010000050.1"/>
</dbReference>
<feature type="coiled-coil region" evidence="9">
    <location>
        <begin position="116"/>
        <end position="143"/>
    </location>
</feature>